<evidence type="ECO:0000256" key="6">
    <source>
        <dbReference type="ARBA" id="ARBA00022737"/>
    </source>
</evidence>
<dbReference type="GO" id="GO:0039648">
    <property type="term" value="P:symbiont-mediated perturbation of host ubiquitin-like protein modification"/>
    <property type="evidence" value="ECO:0007669"/>
    <property type="project" value="UniProtKB-KW"/>
</dbReference>
<keyword evidence="5" id="KW-0645">Protease</keyword>
<evidence type="ECO:0000256" key="13">
    <source>
        <dbReference type="SAM" id="Phobius"/>
    </source>
</evidence>
<keyword evidence="6" id="KW-0677">Repeat</keyword>
<keyword evidence="7" id="KW-0833">Ubl conjugation pathway</keyword>
<evidence type="ECO:0000256" key="7">
    <source>
        <dbReference type="ARBA" id="ARBA00022786"/>
    </source>
</evidence>
<keyword evidence="4" id="KW-1130">Modulation of host ubiquitin pathway by virus</keyword>
<keyword evidence="9" id="KW-0788">Thiol protease</keyword>
<keyword evidence="13" id="KW-1133">Transmembrane helix</keyword>
<sequence length="2240" mass="254319">MAAEHVKVELVAPYNQAHETFGDHAGSQCVSNATVFLLYCHYRQRPPSVVDDLLEVLVQGSALDLELRNLSILKNGDYAQLVDIPHRVRSKDWAYGIFCSYEFHGMINTDSTIRDEYIIPLMELIQTNLAGPTKYLIIICNDKAVAILIQNAQIFIFDPHGSLSLNIHGAFIASSYNVRDIIGLIGGVVDVYTACFLYPVPERYYGTKDIYLLDNYRVISSRVYNDTYVDLLHENAPMCKRDDTEEITFDVVSTNLIQTKNESQRKRLKPCGGSVTRISMSDGHPMSKKGKIVQDNVGGLSSEMQDSIIDLEDNEFIFDEDDVFIDDELQVLENIHDDVNGDVQLRPRETTDYHTLEFTAALELDDGAQDMLYKLDTLMGLKHMSSGPVINDSIYGKVPKDVKNIEELQRCLSMIVFEYGVVISPTVSKVINLIKFIIICFQRLGINTSVLEKLLESNMDLYELYRLVCQVTSREQDTIYCLIDKLNHCLETMYKNNGTNVHGGASIIDALRTISSEAMRKIRVLDMRELVDMVFNGNIWWILTSSEWRELQNFMRELRVLIENHNEDISLDGQRYRDVLGAFVRLEPVHIDQPLLMDTERQTDIISVVGEVVDRLSQDVEQAVDVMIELIRDDVITDIPDLDVTLSRIMITVRTVQWFKDFMSVPVDHQINQLLNLGQQVAEMVGKDWPLPGPEQVIPIVAVDKLRNVMEVARQTRETQKEIDDLVTMIESMLSHQDDAMEGLDIFSINVIESYLATAKTLMKGQHSDKIEHLESIVKNLSASQKFVLEVIDKMTLQSVEYDMLRVRDAIINNELLVRAEEISQKLDAKLYLLCADIIKDMGKSDGAADRSVLYAMISGGATFKANRSREVLELVADLANILNDMREGQAVSMDFNAFKKKLTDSNIGYIYRKDLMGIVSKVQDRLCEAELKRTRDKWWKFVEAIDPRDTQQVYNALAAAATDDDRERAQKYLSSKVGAKMPLSVVDQAVDKVIKENVRTVSIRLKAAFENLTFTDISGTDWVQLLEATKDPKLWFEIDAMVRKGFDRIRDVINTHISQKLHSIVIGTMQETSPLPWLSDFENNVLFHLVDRPEWQTNSELAKELRKLVHVFKQVFSATDLKQATAGTSLEDTTNVFLNILWTVEHAVDDYKQGVRNEVYDFISDTQKMVGQDVDFPAPPKIIIPKSVLGPQNEEKISKLPEVYRTMIKEKERMMVNDITNEFSKFTLDIQTLREEFEAGKRGVLMILYDEIVNQLSKSPPDVTRQIVDRKNPLKVLEDMGAVNNLNKKNYVEAVATCRWLMDTCKLLIVTAPADIVSKLKQIMSVVEPLHKKIEDLHSLDLALDTMTDPIALGQALNDLDPNRIKGGKKRYDDTVERKKQLEVAAQSAIDDAEFAAMLQKLEAESRDAAWEQDLKDLLYEAELSIQKGQTSGVRERNPPIFKNMHDVSLYIKWKLEFIVTNGRRYRELFEMFALPKKIRDLNVPVNHTRRLALYFALQKPKSVLLWVEILRGQTLSLIPHGNKGKVLELCHVLDNVFDTMIYSQQICPSHIPGRKPIATFLDNKFGVSVARLLVGHWEDIEANMGDIIGAYAESNLSGHTSMSQFLGMVLVTYGLELTASHMDNRRGPDDRVVTLTSKQWVPMITAFFPYHLATGLRATSYSSMLDILSAVLYQARKLLPYKFLSAKVNKGRRIPRHIQGDGPDLPTYLFASSVWNQIHVEDRLWAQPRFLEICGLSHERARISTLIWAVQCLNEVILEQLWASCKPANMDKKTVADYVALMQDAVYGPLPGIREISNIVTDGDGFGTMTGQALEVVHSKSTIKVPPVCAFEVIVACLMFRVKAQLYVTLDSDLFSDRQLGVVKVISLLLDCDSKVEPYKGMYEAPRKRPSVNRIKEENVCTPIDMAILTLQVDWLQSVFGAEAESDKMVVLVDTGNYVLHTYEPTSDYVKNRDVDFTFVVNSNNLPKRLFYHGTGVTPHDTLSHYSGEIRTNTKVVNLENMFTIFPENLSEPLKDDDILDVYDTPHEGAALNNAGLVYETTIPTGRRWDEGKIELLQRRDKDTYEKTCPRELPTIKYNPIQPQDLQLKNIQVESNKHHIVLPIQEALTQEDIFIDAEQEKRTKTSKDIILGFIKHIKTRIKISTEAVLDTIQRIKLLYLYVGVSCYFFFGLGLGPVGIRSDSSSGNVESSGKGGKDVVREELELPVCRSEGTALREVGKNRCPEVLEEDGIPLFEER</sequence>
<keyword evidence="2" id="KW-0920">Virion tegument</keyword>
<dbReference type="Pfam" id="PF04843">
    <property type="entry name" value="Herpes_teg_N"/>
    <property type="match status" value="1"/>
</dbReference>
<dbReference type="GO" id="GO:0044423">
    <property type="term" value="C:virion component"/>
    <property type="evidence" value="ECO:0007669"/>
    <property type="project" value="UniProtKB-KW"/>
</dbReference>
<evidence type="ECO:0000256" key="8">
    <source>
        <dbReference type="ARBA" id="ARBA00022801"/>
    </source>
</evidence>
<evidence type="ECO:0000256" key="11">
    <source>
        <dbReference type="ARBA" id="ARBA00022876"/>
    </source>
</evidence>
<dbReference type="RefSeq" id="YP_010087433.1">
    <property type="nucleotide sequence ID" value="NC_055554.1"/>
</dbReference>
<keyword evidence="16" id="KW-1185">Reference proteome</keyword>
<evidence type="ECO:0000256" key="12">
    <source>
        <dbReference type="ARBA" id="ARBA00023200"/>
    </source>
</evidence>
<dbReference type="InterPro" id="IPR038765">
    <property type="entry name" value="Papain-like_cys_pep_sf"/>
</dbReference>
<protein>
    <submittedName>
        <fullName evidence="15">Tegument protein</fullName>
    </submittedName>
</protein>
<organism evidence="15">
    <name type="scientific">Vombatid gammaherpesvirus 1</name>
    <dbReference type="NCBI Taxonomy" id="2052651"/>
    <lineage>
        <taxon>Viruses</taxon>
        <taxon>Duplodnaviria</taxon>
        <taxon>Heunggongvirae</taxon>
        <taxon>Peploviricota</taxon>
        <taxon>Herviviricetes</taxon>
        <taxon>Herpesvirales</taxon>
        <taxon>Orthoherpesviridae</taxon>
        <taxon>Gammaherpesvirinae</taxon>
        <taxon>Manticavirus</taxon>
        <taxon>Manticavirus vombatidgamma1</taxon>
    </lineage>
</organism>
<dbReference type="Gene3D" id="3.90.70.120">
    <property type="match status" value="1"/>
</dbReference>
<keyword evidence="8" id="KW-0378">Hydrolase</keyword>
<keyword evidence="13" id="KW-0472">Membrane</keyword>
<dbReference type="InterPro" id="IPR006928">
    <property type="entry name" value="Herpes_teg_USP"/>
</dbReference>
<evidence type="ECO:0000313" key="15">
    <source>
        <dbReference type="EMBL" id="AZB49163.1"/>
    </source>
</evidence>
<dbReference type="PROSITE" id="PS51521">
    <property type="entry name" value="HTUSP"/>
    <property type="match status" value="1"/>
</dbReference>
<name>A0A3S8D7F1_9GAMA</name>
<accession>A0A3S8D7F1</accession>
<feature type="transmembrane region" description="Helical" evidence="13">
    <location>
        <begin position="2160"/>
        <end position="2181"/>
    </location>
</feature>
<evidence type="ECO:0000256" key="5">
    <source>
        <dbReference type="ARBA" id="ARBA00022670"/>
    </source>
</evidence>
<dbReference type="SUPFAM" id="SSF54001">
    <property type="entry name" value="Cysteine proteinases"/>
    <property type="match status" value="1"/>
</dbReference>
<dbReference type="GO" id="GO:0008234">
    <property type="term" value="F:cysteine-type peptidase activity"/>
    <property type="evidence" value="ECO:0007669"/>
    <property type="project" value="UniProtKB-KW"/>
</dbReference>
<keyword evidence="12" id="KW-1035">Host cytoplasm</keyword>
<evidence type="ECO:0000256" key="9">
    <source>
        <dbReference type="ARBA" id="ARBA00022807"/>
    </source>
</evidence>
<evidence type="ECO:0000256" key="1">
    <source>
        <dbReference type="ARBA" id="ARBA00022562"/>
    </source>
</evidence>
<evidence type="ECO:0000259" key="14">
    <source>
        <dbReference type="PROSITE" id="PS51521"/>
    </source>
</evidence>
<keyword evidence="11" id="KW-1127">Modulation of host ubiquitin pathway by viral deubiquitinase</keyword>
<keyword evidence="3" id="KW-0945">Host-virus interaction</keyword>
<dbReference type="KEGG" id="vg:65102717"/>
<evidence type="ECO:0000256" key="4">
    <source>
        <dbReference type="ARBA" id="ARBA00022662"/>
    </source>
</evidence>
<evidence type="ECO:0000256" key="10">
    <source>
        <dbReference type="ARBA" id="ARBA00022844"/>
    </source>
</evidence>
<proteinExistence type="predicted"/>
<evidence type="ECO:0000256" key="2">
    <source>
        <dbReference type="ARBA" id="ARBA00022580"/>
    </source>
</evidence>
<gene>
    <name evidence="15" type="primary">ORF64</name>
</gene>
<dbReference type="GeneID" id="65102717"/>
<reference evidence="15" key="1">
    <citation type="submission" date="2017-11" db="EMBL/GenBank/DDBJ databases">
        <title>The distinct marsupial branch of gammaherpesviruses includes novel host-derived genes seldom found in other viruses.</title>
        <authorList>
            <person name="Vaz P.K."/>
        </authorList>
    </citation>
    <scope>NUCLEOTIDE SEQUENCE</scope>
    <source>
        <strain evidence="15">V3187/11</strain>
    </source>
</reference>
<keyword evidence="13" id="KW-0812">Transmembrane</keyword>
<evidence type="ECO:0000256" key="3">
    <source>
        <dbReference type="ARBA" id="ARBA00022581"/>
    </source>
</evidence>
<evidence type="ECO:0000313" key="16">
    <source>
        <dbReference type="Proteomes" id="UP000679767"/>
    </source>
</evidence>
<feature type="domain" description="Peptidase C76" evidence="14">
    <location>
        <begin position="9"/>
        <end position="221"/>
    </location>
</feature>
<dbReference type="GO" id="GO:0006508">
    <property type="term" value="P:proteolysis"/>
    <property type="evidence" value="ECO:0007669"/>
    <property type="project" value="UniProtKB-KW"/>
</dbReference>
<dbReference type="EMBL" id="MG452721">
    <property type="protein sequence ID" value="AZB49163.1"/>
    <property type="molecule type" value="Genomic_DNA"/>
</dbReference>
<dbReference type="Proteomes" id="UP000679767">
    <property type="component" value="Segment"/>
</dbReference>
<keyword evidence="1" id="KW-1048">Host nucleus</keyword>
<keyword evidence="10" id="KW-0946">Virion</keyword>